<name>A0A511D8C0_9PSEU</name>
<comment type="caution">
    <text evidence="2">The sequence shown here is derived from an EMBL/GenBank/DDBJ whole genome shotgun (WGS) entry which is preliminary data.</text>
</comment>
<sequence>MNQRELRYVAALHADLDDVLTRHLRELDDDVRASVVRLCRTMQSLRSRRRRSGPGAGPVHGQDVPGLPVRRPADCRYQMQVLRQCLPADHVSR</sequence>
<protein>
    <submittedName>
        <fullName evidence="2">Uncharacterized protein</fullName>
    </submittedName>
</protein>
<gene>
    <name evidence="2" type="ORF">PA7_48820</name>
</gene>
<evidence type="ECO:0000313" key="2">
    <source>
        <dbReference type="EMBL" id="GEL21045.1"/>
    </source>
</evidence>
<keyword evidence="3" id="KW-1185">Reference proteome</keyword>
<accession>A0A511D8C0</accession>
<dbReference type="EMBL" id="BJVI01000182">
    <property type="protein sequence ID" value="GEL21045.1"/>
    <property type="molecule type" value="Genomic_DNA"/>
</dbReference>
<dbReference type="AlphaFoldDB" id="A0A511D8C0"/>
<reference evidence="2 3" key="1">
    <citation type="submission" date="2019-07" db="EMBL/GenBank/DDBJ databases">
        <title>Whole genome shotgun sequence of Pseudonocardia asaccharolytica NBRC 16224.</title>
        <authorList>
            <person name="Hosoyama A."/>
            <person name="Uohara A."/>
            <person name="Ohji S."/>
            <person name="Ichikawa N."/>
        </authorList>
    </citation>
    <scope>NUCLEOTIDE SEQUENCE [LARGE SCALE GENOMIC DNA]</scope>
    <source>
        <strain evidence="2 3">NBRC 16224</strain>
    </source>
</reference>
<feature type="region of interest" description="Disordered" evidence="1">
    <location>
        <begin position="46"/>
        <end position="69"/>
    </location>
</feature>
<proteinExistence type="predicted"/>
<organism evidence="2 3">
    <name type="scientific">Pseudonocardia asaccharolytica DSM 44247 = NBRC 16224</name>
    <dbReference type="NCBI Taxonomy" id="1123024"/>
    <lineage>
        <taxon>Bacteria</taxon>
        <taxon>Bacillati</taxon>
        <taxon>Actinomycetota</taxon>
        <taxon>Actinomycetes</taxon>
        <taxon>Pseudonocardiales</taxon>
        <taxon>Pseudonocardiaceae</taxon>
        <taxon>Pseudonocardia</taxon>
    </lineage>
</organism>
<evidence type="ECO:0000313" key="3">
    <source>
        <dbReference type="Proteomes" id="UP000321328"/>
    </source>
</evidence>
<dbReference type="Proteomes" id="UP000321328">
    <property type="component" value="Unassembled WGS sequence"/>
</dbReference>
<evidence type="ECO:0000256" key="1">
    <source>
        <dbReference type="SAM" id="MobiDB-lite"/>
    </source>
</evidence>